<gene>
    <name evidence="1" type="ORF">CRENBAI_012238</name>
</gene>
<comment type="caution">
    <text evidence="1">The sequence shown here is derived from an EMBL/GenBank/DDBJ whole genome shotgun (WGS) entry which is preliminary data.</text>
</comment>
<dbReference type="EMBL" id="JAHHUM010000812">
    <property type="protein sequence ID" value="KAK5617138.1"/>
    <property type="molecule type" value="Genomic_DNA"/>
</dbReference>
<name>A0AAV9S6Y2_9TELE</name>
<evidence type="ECO:0000313" key="2">
    <source>
        <dbReference type="Proteomes" id="UP001311232"/>
    </source>
</evidence>
<proteinExistence type="predicted"/>
<dbReference type="Proteomes" id="UP001311232">
    <property type="component" value="Unassembled WGS sequence"/>
</dbReference>
<sequence length="120" mass="12551">MSAQPWLHSATPDIKMQQTTEVFECLGQVAAPDNLAPQSSILSGGDKGFLHPSSLLSCSNTLPSHPPVSVLSQMGRFDVACSERAAVGHGGCVSASTVGIRGERVSIGWGSPVSSTFRFH</sequence>
<reference evidence="1 2" key="1">
    <citation type="submission" date="2021-06" db="EMBL/GenBank/DDBJ databases">
        <authorList>
            <person name="Palmer J.M."/>
        </authorList>
    </citation>
    <scope>NUCLEOTIDE SEQUENCE [LARGE SCALE GENOMIC DNA]</scope>
    <source>
        <strain evidence="1 2">MEX-2019</strain>
        <tissue evidence="1">Muscle</tissue>
    </source>
</reference>
<evidence type="ECO:0000313" key="1">
    <source>
        <dbReference type="EMBL" id="KAK5617138.1"/>
    </source>
</evidence>
<keyword evidence="2" id="KW-1185">Reference proteome</keyword>
<accession>A0AAV9S6Y2</accession>
<protein>
    <submittedName>
        <fullName evidence="1">Uncharacterized protein</fullName>
    </submittedName>
</protein>
<organism evidence="1 2">
    <name type="scientific">Crenichthys baileyi</name>
    <name type="common">White River springfish</name>
    <dbReference type="NCBI Taxonomy" id="28760"/>
    <lineage>
        <taxon>Eukaryota</taxon>
        <taxon>Metazoa</taxon>
        <taxon>Chordata</taxon>
        <taxon>Craniata</taxon>
        <taxon>Vertebrata</taxon>
        <taxon>Euteleostomi</taxon>
        <taxon>Actinopterygii</taxon>
        <taxon>Neopterygii</taxon>
        <taxon>Teleostei</taxon>
        <taxon>Neoteleostei</taxon>
        <taxon>Acanthomorphata</taxon>
        <taxon>Ovalentaria</taxon>
        <taxon>Atherinomorphae</taxon>
        <taxon>Cyprinodontiformes</taxon>
        <taxon>Goodeidae</taxon>
        <taxon>Crenichthys</taxon>
    </lineage>
</organism>
<dbReference type="AlphaFoldDB" id="A0AAV9S6Y2"/>